<feature type="compositionally biased region" description="Basic residues" evidence="1">
    <location>
        <begin position="15"/>
        <end position="26"/>
    </location>
</feature>
<dbReference type="AlphaFoldDB" id="A0A6J4M072"/>
<feature type="non-terminal residue" evidence="2">
    <location>
        <position position="1"/>
    </location>
</feature>
<evidence type="ECO:0000313" key="2">
    <source>
        <dbReference type="EMBL" id="CAA9346562.1"/>
    </source>
</evidence>
<sequence>DPGDPERVAAVPGRSGRRGRPAHRLVPRGPAAQRGPPAQPGVVPGRQPATAGGISDLAVPRRGSRLALHALRRAGLCALPTGRVGAGLHARHAPLRDRAGAVVLGRAPSDPAGARGLRCTGRVVGSRRGRAQPL</sequence>
<protein>
    <submittedName>
        <fullName evidence="2">Uncharacterized protein</fullName>
    </submittedName>
</protein>
<gene>
    <name evidence="2" type="ORF">AVDCRST_MAG24-1550</name>
</gene>
<feature type="compositionally biased region" description="Low complexity" evidence="1">
    <location>
        <begin position="27"/>
        <end position="36"/>
    </location>
</feature>
<reference evidence="2" key="1">
    <citation type="submission" date="2020-02" db="EMBL/GenBank/DDBJ databases">
        <authorList>
            <person name="Meier V. D."/>
        </authorList>
    </citation>
    <scope>NUCLEOTIDE SEQUENCE</scope>
    <source>
        <strain evidence="2">AVDCRST_MAG24</strain>
    </source>
</reference>
<feature type="region of interest" description="Disordered" evidence="1">
    <location>
        <begin position="1"/>
        <end position="57"/>
    </location>
</feature>
<organism evidence="2">
    <name type="scientific">uncultured Nocardioidaceae bacterium</name>
    <dbReference type="NCBI Taxonomy" id="253824"/>
    <lineage>
        <taxon>Bacteria</taxon>
        <taxon>Bacillati</taxon>
        <taxon>Actinomycetota</taxon>
        <taxon>Actinomycetes</taxon>
        <taxon>Propionibacteriales</taxon>
        <taxon>Nocardioidaceae</taxon>
        <taxon>environmental samples</taxon>
    </lineage>
</organism>
<dbReference type="EMBL" id="CADCUF010000227">
    <property type="protein sequence ID" value="CAA9346562.1"/>
    <property type="molecule type" value="Genomic_DNA"/>
</dbReference>
<evidence type="ECO:0000256" key="1">
    <source>
        <dbReference type="SAM" id="MobiDB-lite"/>
    </source>
</evidence>
<proteinExistence type="predicted"/>
<name>A0A6J4M072_9ACTN</name>
<feature type="non-terminal residue" evidence="2">
    <location>
        <position position="134"/>
    </location>
</feature>
<accession>A0A6J4M072</accession>